<name>L0F7G0_DESDL</name>
<dbReference type="PROSITE" id="PS51736">
    <property type="entry name" value="RECOMBINASES_3"/>
    <property type="match status" value="1"/>
</dbReference>
<keyword evidence="4" id="KW-1185">Reference proteome</keyword>
<dbReference type="AlphaFoldDB" id="L0F7G0"/>
<gene>
    <name evidence="3" type="ordered locus">Desdi_1395</name>
</gene>
<dbReference type="KEGG" id="ddl:Desdi_1395"/>
<dbReference type="eggNOG" id="COG1961">
    <property type="taxonomic scope" value="Bacteria"/>
</dbReference>
<dbReference type="EMBL" id="CP003344">
    <property type="protein sequence ID" value="AGA68898.1"/>
    <property type="molecule type" value="Genomic_DNA"/>
</dbReference>
<comment type="similarity">
    <text evidence="1">Belongs to the site-specific recombinase resolvase family.</text>
</comment>
<dbReference type="SMART" id="SM00857">
    <property type="entry name" value="Resolvase"/>
    <property type="match status" value="1"/>
</dbReference>
<dbReference type="Gene3D" id="3.40.50.1390">
    <property type="entry name" value="Resolvase, N-terminal catalytic domain"/>
    <property type="match status" value="1"/>
</dbReference>
<dbReference type="Pfam" id="PF00239">
    <property type="entry name" value="Resolvase"/>
    <property type="match status" value="1"/>
</dbReference>
<dbReference type="CDD" id="cd00338">
    <property type="entry name" value="Ser_Recombinase"/>
    <property type="match status" value="1"/>
</dbReference>
<dbReference type="InterPro" id="IPR050639">
    <property type="entry name" value="SSR_resolvase"/>
</dbReference>
<dbReference type="STRING" id="871963.Desdi_1395"/>
<evidence type="ECO:0000259" key="2">
    <source>
        <dbReference type="PROSITE" id="PS51736"/>
    </source>
</evidence>
<sequence length="234" mass="26297">MEREALSQLLKKDLIIGYVYGLDGECQEFYFEKSPSGIASFIILKKEHADKMILTDMLDRLVLDTFGEFINRCPDQKLLQEITKELVPMQLGDKEPLSIPIVSIDEALEFLSHGSQKRAWIYCRIDAPEDTHGVLKGQKRELTDYAEQMGFIVVGESEDIGSGLDSDRPGLAEVMKAAGDGRMDVLLVKKVDRLGRDTAKLLEFLRGLDQLGVELYSPLEGQIQLDYRSPSLSL</sequence>
<reference evidence="4" key="1">
    <citation type="submission" date="2012-02" db="EMBL/GenBank/DDBJ databases">
        <title>Complete sequence of Desulfitobacterium dichloroeliminans LMG P-21439.</title>
        <authorList>
            <person name="Lucas S."/>
            <person name="Han J."/>
            <person name="Lapidus A."/>
            <person name="Cheng J.-F."/>
            <person name="Goodwin L."/>
            <person name="Pitluck S."/>
            <person name="Peters L."/>
            <person name="Ovchinnikova G."/>
            <person name="Teshima H."/>
            <person name="Detter J.C."/>
            <person name="Han C."/>
            <person name="Tapia R."/>
            <person name="Land M."/>
            <person name="Hauser L."/>
            <person name="Kyrpides N."/>
            <person name="Ivanova N."/>
            <person name="Pagani I."/>
            <person name="Kruse T."/>
            <person name="de Vos W.M."/>
            <person name="Boon N."/>
            <person name="Smidt H."/>
            <person name="Woyke T."/>
        </authorList>
    </citation>
    <scope>NUCLEOTIDE SEQUENCE [LARGE SCALE GENOMIC DNA]</scope>
    <source>
        <strain evidence="4">LMG P-21439 / DCA1</strain>
    </source>
</reference>
<dbReference type="RefSeq" id="WP_015261894.1">
    <property type="nucleotide sequence ID" value="NC_019903.1"/>
</dbReference>
<evidence type="ECO:0000313" key="3">
    <source>
        <dbReference type="EMBL" id="AGA68898.1"/>
    </source>
</evidence>
<protein>
    <submittedName>
        <fullName evidence="3">Site-specific recombinase, DNA invertase Pin</fullName>
    </submittedName>
</protein>
<organism evidence="3 4">
    <name type="scientific">Desulfitobacterium dichloroeliminans (strain LMG P-21439 / DCA1)</name>
    <dbReference type="NCBI Taxonomy" id="871963"/>
    <lineage>
        <taxon>Bacteria</taxon>
        <taxon>Bacillati</taxon>
        <taxon>Bacillota</taxon>
        <taxon>Clostridia</taxon>
        <taxon>Eubacteriales</taxon>
        <taxon>Desulfitobacteriaceae</taxon>
        <taxon>Desulfitobacterium</taxon>
    </lineage>
</organism>
<dbReference type="Proteomes" id="UP000010797">
    <property type="component" value="Chromosome"/>
</dbReference>
<proteinExistence type="inferred from homology"/>
<evidence type="ECO:0000256" key="1">
    <source>
        <dbReference type="ARBA" id="ARBA00009913"/>
    </source>
</evidence>
<evidence type="ECO:0000313" key="4">
    <source>
        <dbReference type="Proteomes" id="UP000010797"/>
    </source>
</evidence>
<dbReference type="GO" id="GO:0003677">
    <property type="term" value="F:DNA binding"/>
    <property type="evidence" value="ECO:0007669"/>
    <property type="project" value="InterPro"/>
</dbReference>
<dbReference type="InterPro" id="IPR006119">
    <property type="entry name" value="Resolv_N"/>
</dbReference>
<dbReference type="HOGENOM" id="CLU_1178610_0_0_9"/>
<dbReference type="SUPFAM" id="SSF53041">
    <property type="entry name" value="Resolvase-like"/>
    <property type="match status" value="1"/>
</dbReference>
<dbReference type="OrthoDB" id="1848801at2"/>
<dbReference type="GO" id="GO:0000150">
    <property type="term" value="F:DNA strand exchange activity"/>
    <property type="evidence" value="ECO:0007669"/>
    <property type="project" value="InterPro"/>
</dbReference>
<dbReference type="PANTHER" id="PTHR30461:SF26">
    <property type="entry name" value="RESOLVASE HOMOLOG YNEB"/>
    <property type="match status" value="1"/>
</dbReference>
<dbReference type="InterPro" id="IPR036162">
    <property type="entry name" value="Resolvase-like_N_sf"/>
</dbReference>
<accession>L0F7G0</accession>
<dbReference type="PANTHER" id="PTHR30461">
    <property type="entry name" value="DNA-INVERTASE FROM LAMBDOID PROPHAGE"/>
    <property type="match status" value="1"/>
</dbReference>
<feature type="domain" description="Resolvase/invertase-type recombinase catalytic" evidence="2">
    <location>
        <begin position="118"/>
        <end position="234"/>
    </location>
</feature>